<dbReference type="STRING" id="1409788.NC99_25470"/>
<proteinExistence type="predicted"/>
<name>A0A0L8V883_9BACT</name>
<comment type="caution">
    <text evidence="1">The sequence shown here is derived from an EMBL/GenBank/DDBJ whole genome shotgun (WGS) entry which is preliminary data.</text>
</comment>
<dbReference type="InterPro" id="IPR039498">
    <property type="entry name" value="NTP_transf_5"/>
</dbReference>
<organism evidence="1 2">
    <name type="scientific">Sunxiuqinia dokdonensis</name>
    <dbReference type="NCBI Taxonomy" id="1409788"/>
    <lineage>
        <taxon>Bacteria</taxon>
        <taxon>Pseudomonadati</taxon>
        <taxon>Bacteroidota</taxon>
        <taxon>Bacteroidia</taxon>
        <taxon>Marinilabiliales</taxon>
        <taxon>Prolixibacteraceae</taxon>
        <taxon>Sunxiuqinia</taxon>
    </lineage>
</organism>
<evidence type="ECO:0000313" key="1">
    <source>
        <dbReference type="EMBL" id="KOH44639.1"/>
    </source>
</evidence>
<dbReference type="OrthoDB" id="1117814at2"/>
<dbReference type="RefSeq" id="WP_053183885.1">
    <property type="nucleotide sequence ID" value="NZ_LGIA01000158.1"/>
</dbReference>
<evidence type="ECO:0000313" key="2">
    <source>
        <dbReference type="Proteomes" id="UP000036958"/>
    </source>
</evidence>
<accession>A0A0L8V883</accession>
<dbReference type="Pfam" id="PF14907">
    <property type="entry name" value="NTP_transf_5"/>
    <property type="match status" value="1"/>
</dbReference>
<reference evidence="2" key="1">
    <citation type="submission" date="2015-07" db="EMBL/GenBank/DDBJ databases">
        <title>Genome sequencing of Sunxiuqinia dokdonensis strain SK.</title>
        <authorList>
            <person name="Ahn S."/>
            <person name="Kim B.-C."/>
        </authorList>
    </citation>
    <scope>NUCLEOTIDE SEQUENCE [LARGE SCALE GENOMIC DNA]</scope>
    <source>
        <strain evidence="2">SK</strain>
    </source>
</reference>
<keyword evidence="2" id="KW-1185">Reference proteome</keyword>
<sequence length="374" mass="43800">MTDREMYYLIGKCLALDEHPEFRDQLIALAKSELIDWHQFVSLCSNHLVLPAIFLKFRTHNLLDHLPEDLTSHLHEVHALNVARNTRILKQLHEIVDVLKPHKIYPVFLKGAANLLDGLYADLGERILGDIDFLVSDDEYLEAARLMKDAGYAEAYETPDYKDIETFKHYPRLFHPEHGATIEIHRIPVDEVFTGWFNNETIARERQLVAELVGCYVPSARHRLIHNFIHGPLSNQDHLFGRMSLRGAYDLYLLSKKFPPEQALAEIKPKQKAIAYFALVRRVLGLDLAFFPKSNLAYRILYIKHTLNLSSTLFNQAHRNSLFLGERIFKGYLGQIIEAFYSREKRNYLSRRIINRQWYGDHFRLYSRFFAKHK</sequence>
<protein>
    <recommendedName>
        <fullName evidence="3">Nucleotidyltransferase family protein</fullName>
    </recommendedName>
</protein>
<dbReference type="Proteomes" id="UP000036958">
    <property type="component" value="Unassembled WGS sequence"/>
</dbReference>
<dbReference type="AlphaFoldDB" id="A0A0L8V883"/>
<gene>
    <name evidence="1" type="ORF">NC99_25470</name>
</gene>
<dbReference type="EMBL" id="LGIA01000158">
    <property type="protein sequence ID" value="KOH44639.1"/>
    <property type="molecule type" value="Genomic_DNA"/>
</dbReference>
<evidence type="ECO:0008006" key="3">
    <source>
        <dbReference type="Google" id="ProtNLM"/>
    </source>
</evidence>